<dbReference type="AlphaFoldDB" id="A0A1F5VRS6"/>
<dbReference type="Proteomes" id="UP000178943">
    <property type="component" value="Unassembled WGS sequence"/>
</dbReference>
<dbReference type="Gene3D" id="3.20.20.70">
    <property type="entry name" value="Aldolase class I"/>
    <property type="match status" value="1"/>
</dbReference>
<dbReference type="UniPathway" id="UPA00115">
    <property type="reaction ID" value="UER00414"/>
</dbReference>
<dbReference type="FunFam" id="3.20.20.70:FF:000018">
    <property type="entry name" value="Probable transaldolase"/>
    <property type="match status" value="1"/>
</dbReference>
<reference evidence="10 11" key="1">
    <citation type="journal article" date="2016" name="Nat. Commun.">
        <title>Thousands of microbial genomes shed light on interconnected biogeochemical processes in an aquifer system.</title>
        <authorList>
            <person name="Anantharaman K."/>
            <person name="Brown C.T."/>
            <person name="Hug L.A."/>
            <person name="Sharon I."/>
            <person name="Castelle C.J."/>
            <person name="Probst A.J."/>
            <person name="Thomas B.C."/>
            <person name="Singh A."/>
            <person name="Wilkins M.J."/>
            <person name="Karaoz U."/>
            <person name="Brodie E.L."/>
            <person name="Williams K.H."/>
            <person name="Hubbard S.S."/>
            <person name="Banfield J.F."/>
        </authorList>
    </citation>
    <scope>NUCLEOTIDE SEQUENCE [LARGE SCALE GENOMIC DNA]</scope>
</reference>
<sequence>MKFFLDTANIKQIEEGCSLGIIDGVTTNPSLLSKEGSDYRHNLKRICETVKGPVSAEVISENHQGMIEEAKSLAEIDEHIVIKIPMTKEGMKAGKYLVTNGIKINVTLVFSPSQALIAAKIGATYISPFIGRLDDISHNGMFLIKQIKKILKNYAYKSEVIVASIRHPLHVVQSALYGADIATIPFAVLDQLFKHPLTDIGIERFLQDWRKTMKK</sequence>
<accession>A0A1F5VRS6</accession>
<dbReference type="PANTHER" id="PTHR10683">
    <property type="entry name" value="TRANSALDOLASE"/>
    <property type="match status" value="1"/>
</dbReference>
<evidence type="ECO:0000313" key="11">
    <source>
        <dbReference type="Proteomes" id="UP000178943"/>
    </source>
</evidence>
<dbReference type="Pfam" id="PF00923">
    <property type="entry name" value="TAL_FSA"/>
    <property type="match status" value="1"/>
</dbReference>
<dbReference type="PROSITE" id="PS01054">
    <property type="entry name" value="TRANSALDOLASE_1"/>
    <property type="match status" value="1"/>
</dbReference>
<proteinExistence type="inferred from homology"/>
<evidence type="ECO:0000256" key="8">
    <source>
        <dbReference type="ARBA" id="ARBA00048810"/>
    </source>
</evidence>
<keyword evidence="6 9" id="KW-0570">Pentose shunt</keyword>
<dbReference type="GO" id="GO:0005737">
    <property type="term" value="C:cytoplasm"/>
    <property type="evidence" value="ECO:0007669"/>
    <property type="project" value="UniProtKB-SubCell"/>
</dbReference>
<name>A0A1F5VRS6_9BACT</name>
<comment type="pathway">
    <text evidence="2 9">Carbohydrate degradation; pentose phosphate pathway; D-glyceraldehyde 3-phosphate and beta-D-fructose 6-phosphate from D-ribose 5-phosphate and D-xylulose 5-phosphate (non-oxidative stage): step 2/3.</text>
</comment>
<dbReference type="HAMAP" id="MF_00494">
    <property type="entry name" value="Transaldolase_3b"/>
    <property type="match status" value="1"/>
</dbReference>
<evidence type="ECO:0000256" key="5">
    <source>
        <dbReference type="ARBA" id="ARBA00022679"/>
    </source>
</evidence>
<feature type="active site" description="Schiff-base intermediate with substrate" evidence="9">
    <location>
        <position position="83"/>
    </location>
</feature>
<evidence type="ECO:0000256" key="2">
    <source>
        <dbReference type="ARBA" id="ARBA00004857"/>
    </source>
</evidence>
<dbReference type="GO" id="GO:0006098">
    <property type="term" value="P:pentose-phosphate shunt"/>
    <property type="evidence" value="ECO:0007669"/>
    <property type="project" value="UniProtKB-UniRule"/>
</dbReference>
<comment type="catalytic activity">
    <reaction evidence="8 9">
        <text>D-sedoheptulose 7-phosphate + D-glyceraldehyde 3-phosphate = D-erythrose 4-phosphate + beta-D-fructose 6-phosphate</text>
        <dbReference type="Rhea" id="RHEA:17053"/>
        <dbReference type="ChEBI" id="CHEBI:16897"/>
        <dbReference type="ChEBI" id="CHEBI:57483"/>
        <dbReference type="ChEBI" id="CHEBI:57634"/>
        <dbReference type="ChEBI" id="CHEBI:59776"/>
        <dbReference type="EC" id="2.2.1.2"/>
    </reaction>
</comment>
<keyword evidence="5 9" id="KW-0808">Transferase</keyword>
<evidence type="ECO:0000256" key="6">
    <source>
        <dbReference type="ARBA" id="ARBA00023126"/>
    </source>
</evidence>
<organism evidence="10 11">
    <name type="scientific">Candidatus Fischerbacteria bacterium RBG_13_37_8</name>
    <dbReference type="NCBI Taxonomy" id="1817863"/>
    <lineage>
        <taxon>Bacteria</taxon>
        <taxon>Candidatus Fischeribacteriota</taxon>
    </lineage>
</organism>
<dbReference type="NCBIfam" id="TIGR00875">
    <property type="entry name" value="fsa_talC_mipB"/>
    <property type="match status" value="1"/>
</dbReference>
<dbReference type="EMBL" id="MFGW01000098">
    <property type="protein sequence ID" value="OGF66063.1"/>
    <property type="molecule type" value="Genomic_DNA"/>
</dbReference>
<keyword evidence="7 9" id="KW-0704">Schiff base</keyword>
<gene>
    <name evidence="9" type="primary">tal</name>
    <name evidence="10" type="ORF">A2Y62_00155</name>
</gene>
<dbReference type="GO" id="GO:0005975">
    <property type="term" value="P:carbohydrate metabolic process"/>
    <property type="evidence" value="ECO:0007669"/>
    <property type="project" value="InterPro"/>
</dbReference>
<dbReference type="STRING" id="1817863.A2Y62_00155"/>
<dbReference type="InterPro" id="IPR022999">
    <property type="entry name" value="Transaldolase_3B"/>
</dbReference>
<dbReference type="PROSITE" id="PS00958">
    <property type="entry name" value="TRANSALDOLASE_2"/>
    <property type="match status" value="1"/>
</dbReference>
<comment type="subcellular location">
    <subcellularLocation>
        <location evidence="1 9">Cytoplasm</location>
    </subcellularLocation>
</comment>
<evidence type="ECO:0000256" key="3">
    <source>
        <dbReference type="ARBA" id="ARBA00005740"/>
    </source>
</evidence>
<evidence type="ECO:0000256" key="4">
    <source>
        <dbReference type="ARBA" id="ARBA00022490"/>
    </source>
</evidence>
<dbReference type="CDD" id="cd00956">
    <property type="entry name" value="Transaldolase_FSA"/>
    <property type="match status" value="1"/>
</dbReference>
<comment type="similarity">
    <text evidence="3 9">Belongs to the transaldolase family. Type 3B subfamily.</text>
</comment>
<dbReference type="SUPFAM" id="SSF51569">
    <property type="entry name" value="Aldolase"/>
    <property type="match status" value="1"/>
</dbReference>
<comment type="function">
    <text evidence="9">Transaldolase is important for the balance of metabolites in the pentose-phosphate pathway.</text>
</comment>
<protein>
    <recommendedName>
        <fullName evidence="9">Probable transaldolase</fullName>
        <ecNumber evidence="9">2.2.1.2</ecNumber>
    </recommendedName>
</protein>
<dbReference type="EC" id="2.2.1.2" evidence="9"/>
<dbReference type="GO" id="GO:0016832">
    <property type="term" value="F:aldehyde-lyase activity"/>
    <property type="evidence" value="ECO:0007669"/>
    <property type="project" value="InterPro"/>
</dbReference>
<keyword evidence="4 9" id="KW-0963">Cytoplasm</keyword>
<dbReference type="PANTHER" id="PTHR10683:SF40">
    <property type="entry name" value="FRUCTOSE-6-PHOSPHATE ALDOLASE 1-RELATED"/>
    <property type="match status" value="1"/>
</dbReference>
<dbReference type="InterPro" id="IPR018225">
    <property type="entry name" value="Transaldolase_AS"/>
</dbReference>
<evidence type="ECO:0000313" key="10">
    <source>
        <dbReference type="EMBL" id="OGF66063.1"/>
    </source>
</evidence>
<evidence type="ECO:0000256" key="9">
    <source>
        <dbReference type="HAMAP-Rule" id="MF_00494"/>
    </source>
</evidence>
<dbReference type="GO" id="GO:0004801">
    <property type="term" value="F:transaldolase activity"/>
    <property type="evidence" value="ECO:0007669"/>
    <property type="project" value="UniProtKB-UniRule"/>
</dbReference>
<dbReference type="InterPro" id="IPR004731">
    <property type="entry name" value="Transaldolase_3B/F6P_aldolase"/>
</dbReference>
<dbReference type="InterPro" id="IPR013785">
    <property type="entry name" value="Aldolase_TIM"/>
</dbReference>
<evidence type="ECO:0000256" key="1">
    <source>
        <dbReference type="ARBA" id="ARBA00004496"/>
    </source>
</evidence>
<dbReference type="InterPro" id="IPR033919">
    <property type="entry name" value="TSA/FSA_arc/bac"/>
</dbReference>
<evidence type="ECO:0000256" key="7">
    <source>
        <dbReference type="ARBA" id="ARBA00023270"/>
    </source>
</evidence>
<comment type="caution">
    <text evidence="10">The sequence shown here is derived from an EMBL/GenBank/DDBJ whole genome shotgun (WGS) entry which is preliminary data.</text>
</comment>
<dbReference type="InterPro" id="IPR001585">
    <property type="entry name" value="TAL/FSA"/>
</dbReference>